<gene>
    <name evidence="7" type="ORF">RclHR1_08010007</name>
</gene>
<accession>A0A2Z6SME4</accession>
<dbReference type="InterPro" id="IPR011009">
    <property type="entry name" value="Kinase-like_dom_sf"/>
</dbReference>
<evidence type="ECO:0000256" key="4">
    <source>
        <dbReference type="ARBA" id="ARBA00022840"/>
    </source>
</evidence>
<reference evidence="7 8" key="1">
    <citation type="submission" date="2017-11" db="EMBL/GenBank/DDBJ databases">
        <title>The genome of Rhizophagus clarus HR1 reveals common genetic basis of auxotrophy among arbuscular mycorrhizal fungi.</title>
        <authorList>
            <person name="Kobayashi Y."/>
        </authorList>
    </citation>
    <scope>NUCLEOTIDE SEQUENCE [LARGE SCALE GENOMIC DNA]</scope>
    <source>
        <strain evidence="7 8">HR1</strain>
    </source>
</reference>
<proteinExistence type="predicted"/>
<keyword evidence="3" id="KW-0418">Kinase</keyword>
<dbReference type="InterPro" id="IPR051681">
    <property type="entry name" value="Ser/Thr_Kinases-Pseudokinases"/>
</dbReference>
<feature type="domain" description="Protein kinase" evidence="6">
    <location>
        <begin position="194"/>
        <end position="473"/>
    </location>
</feature>
<dbReference type="PANTHER" id="PTHR44329">
    <property type="entry name" value="SERINE/THREONINE-PROTEIN KINASE TNNI3K-RELATED"/>
    <property type="match status" value="1"/>
</dbReference>
<feature type="binding site" evidence="5">
    <location>
        <position position="224"/>
    </location>
    <ligand>
        <name>ATP</name>
        <dbReference type="ChEBI" id="CHEBI:30616"/>
    </ligand>
</feature>
<evidence type="ECO:0000256" key="3">
    <source>
        <dbReference type="ARBA" id="ARBA00022777"/>
    </source>
</evidence>
<dbReference type="EMBL" id="BEXD01004206">
    <property type="protein sequence ID" value="GBC08317.1"/>
    <property type="molecule type" value="Genomic_DNA"/>
</dbReference>
<dbReference type="PROSITE" id="PS00107">
    <property type="entry name" value="PROTEIN_KINASE_ATP"/>
    <property type="match status" value="1"/>
</dbReference>
<dbReference type="PANTHER" id="PTHR44329:SF288">
    <property type="entry name" value="MITOGEN-ACTIVATED PROTEIN KINASE KINASE KINASE 20"/>
    <property type="match status" value="1"/>
</dbReference>
<keyword evidence="4 5" id="KW-0067">ATP-binding</keyword>
<organism evidence="7 8">
    <name type="scientific">Rhizophagus clarus</name>
    <dbReference type="NCBI Taxonomy" id="94130"/>
    <lineage>
        <taxon>Eukaryota</taxon>
        <taxon>Fungi</taxon>
        <taxon>Fungi incertae sedis</taxon>
        <taxon>Mucoromycota</taxon>
        <taxon>Glomeromycotina</taxon>
        <taxon>Glomeromycetes</taxon>
        <taxon>Glomerales</taxon>
        <taxon>Glomeraceae</taxon>
        <taxon>Rhizophagus</taxon>
    </lineage>
</organism>
<dbReference type="Pfam" id="PF00069">
    <property type="entry name" value="Pkinase"/>
    <property type="match status" value="1"/>
</dbReference>
<dbReference type="GO" id="GO:0005524">
    <property type="term" value="F:ATP binding"/>
    <property type="evidence" value="ECO:0007669"/>
    <property type="project" value="UniProtKB-UniRule"/>
</dbReference>
<dbReference type="Gene3D" id="1.10.510.10">
    <property type="entry name" value="Transferase(Phosphotransferase) domain 1"/>
    <property type="match status" value="1"/>
</dbReference>
<evidence type="ECO:0000313" key="8">
    <source>
        <dbReference type="Proteomes" id="UP000247702"/>
    </source>
</evidence>
<keyword evidence="1" id="KW-0808">Transferase</keyword>
<dbReference type="GO" id="GO:0004674">
    <property type="term" value="F:protein serine/threonine kinase activity"/>
    <property type="evidence" value="ECO:0007669"/>
    <property type="project" value="TreeGrafter"/>
</dbReference>
<dbReference type="SUPFAM" id="SSF56112">
    <property type="entry name" value="Protein kinase-like (PK-like)"/>
    <property type="match status" value="1"/>
</dbReference>
<sequence>MDYIHQTPNVFCHYHNYTNPAHQTPNVLNQYESIPTMYYINTNANMHQTPNVLNRYQRQSILTPDVLHQYLQTYYMYYINTNANMHQTPNVLNQYESIPTPKTLHQYMYYINTNANMHQTPNVLNRYQRQSILTPDVLHQYLQTYYMYYINTNANMHQTPICPMCHLQISQLEEYYASGLKKLEIHCYDHQDFEILPVTIGSGGFSSVSAARWNNTSTIFAIKKFVYLTRIADGHQNIIRLYGVTKLDGKGKYSLVLEYAEGGTLRNYLRDITITFKWEDQLRFAKEIASAILWLHEKKEIIHGDLHPNNILIHKGTIKIADFGRSFEKGENCTATKIWGVIPYVDSKMLEMLIQKAPHVLTEKSDIYSLGVIIWELTSRKSPFNFEECNNQRCNYSLINIISKGTREKPVKETNDKFVLLYESEYKIMYKIIYGTLPQCFSQSIFTLFLLECWQHEPNDRPDIKEVISELNLINPENENVSIITLKKSKNVSTEDLCLPD</sequence>
<keyword evidence="8" id="KW-1185">Reference proteome</keyword>
<evidence type="ECO:0000259" key="6">
    <source>
        <dbReference type="PROSITE" id="PS50011"/>
    </source>
</evidence>
<dbReference type="AlphaFoldDB" id="A0A2Z6SME4"/>
<evidence type="ECO:0000256" key="2">
    <source>
        <dbReference type="ARBA" id="ARBA00022741"/>
    </source>
</evidence>
<evidence type="ECO:0000256" key="1">
    <source>
        <dbReference type="ARBA" id="ARBA00022679"/>
    </source>
</evidence>
<dbReference type="InterPro" id="IPR017441">
    <property type="entry name" value="Protein_kinase_ATP_BS"/>
</dbReference>
<comment type="caution">
    <text evidence="7">The sequence shown here is derived from an EMBL/GenBank/DDBJ whole genome shotgun (WGS) entry which is preliminary data.</text>
</comment>
<dbReference type="InterPro" id="IPR000719">
    <property type="entry name" value="Prot_kinase_dom"/>
</dbReference>
<dbReference type="PROSITE" id="PS50011">
    <property type="entry name" value="PROTEIN_KINASE_DOM"/>
    <property type="match status" value="1"/>
</dbReference>
<evidence type="ECO:0000256" key="5">
    <source>
        <dbReference type="PROSITE-ProRule" id="PRU10141"/>
    </source>
</evidence>
<name>A0A2Z6SME4_9GLOM</name>
<evidence type="ECO:0000313" key="7">
    <source>
        <dbReference type="EMBL" id="GBC08317.1"/>
    </source>
</evidence>
<protein>
    <recommendedName>
        <fullName evidence="6">Protein kinase domain-containing protein</fullName>
    </recommendedName>
</protein>
<keyword evidence="2 5" id="KW-0547">Nucleotide-binding</keyword>
<dbReference type="Proteomes" id="UP000247702">
    <property type="component" value="Unassembled WGS sequence"/>
</dbReference>